<keyword evidence="2" id="KW-1185">Reference proteome</keyword>
<name>A0ACB5UB57_AMBMO</name>
<sequence length="191" mass="21895">MNEENRAAEQAVSTAQVLSLQQQQAQAQQQHLSQMQFAPQSATGQHPYEYYNQPIEYQPFYIQSHDYNQQQQQQQAIQQQVQQPQQVQPSQQHNDHAYDYATNSSSYAAQTTTQESPEVAKSRTGSLNSITDSTEVSFQSSSRNRYPSVFIDPLAPAPATQGSTPMYYQQQQVVNPYMDMQQNHRREARFP</sequence>
<accession>A0ACB5UB57</accession>
<organism evidence="1 2">
    <name type="scientific">Ambrosiozyma monospora</name>
    <name type="common">Yeast</name>
    <name type="synonym">Endomycopsis monosporus</name>
    <dbReference type="NCBI Taxonomy" id="43982"/>
    <lineage>
        <taxon>Eukaryota</taxon>
        <taxon>Fungi</taxon>
        <taxon>Dikarya</taxon>
        <taxon>Ascomycota</taxon>
        <taxon>Saccharomycotina</taxon>
        <taxon>Pichiomycetes</taxon>
        <taxon>Pichiales</taxon>
        <taxon>Pichiaceae</taxon>
        <taxon>Ambrosiozyma</taxon>
    </lineage>
</organism>
<reference evidence="1" key="1">
    <citation type="submission" date="2023-04" db="EMBL/GenBank/DDBJ databases">
        <title>Ambrosiozyma monospora NBRC 10751.</title>
        <authorList>
            <person name="Ichikawa N."/>
            <person name="Sato H."/>
            <person name="Tonouchi N."/>
        </authorList>
    </citation>
    <scope>NUCLEOTIDE SEQUENCE</scope>
    <source>
        <strain evidence="1">NBRC 10751</strain>
    </source>
</reference>
<evidence type="ECO:0000313" key="2">
    <source>
        <dbReference type="Proteomes" id="UP001165064"/>
    </source>
</evidence>
<gene>
    <name evidence="1" type="ORF">Amon02_001259100</name>
</gene>
<dbReference type="EMBL" id="BSXS01014922">
    <property type="protein sequence ID" value="GMF06174.1"/>
    <property type="molecule type" value="Genomic_DNA"/>
</dbReference>
<proteinExistence type="predicted"/>
<dbReference type="Proteomes" id="UP001165064">
    <property type="component" value="Unassembled WGS sequence"/>
</dbReference>
<protein>
    <submittedName>
        <fullName evidence="1">Unnamed protein product</fullName>
    </submittedName>
</protein>
<comment type="caution">
    <text evidence="1">The sequence shown here is derived from an EMBL/GenBank/DDBJ whole genome shotgun (WGS) entry which is preliminary data.</text>
</comment>
<evidence type="ECO:0000313" key="1">
    <source>
        <dbReference type="EMBL" id="GMF06174.1"/>
    </source>
</evidence>